<dbReference type="InterPro" id="IPR036514">
    <property type="entry name" value="SGNH_hydro_sf"/>
</dbReference>
<evidence type="ECO:0008006" key="4">
    <source>
        <dbReference type="Google" id="ProtNLM"/>
    </source>
</evidence>
<dbReference type="GO" id="GO:0016787">
    <property type="term" value="F:hydrolase activity"/>
    <property type="evidence" value="ECO:0007669"/>
    <property type="project" value="UniProtKB-KW"/>
</dbReference>
<gene>
    <name evidence="2" type="ORF">CURHAP_LOCUS28145</name>
</gene>
<dbReference type="PANTHER" id="PTHR45648:SF106">
    <property type="entry name" value="ANTHER-SPECIFIC PROLINE-RICH PROTEIN APG"/>
    <property type="match status" value="1"/>
</dbReference>
<evidence type="ECO:0000256" key="1">
    <source>
        <dbReference type="ARBA" id="ARBA00022801"/>
    </source>
</evidence>
<dbReference type="AlphaFoldDB" id="A0A6J5UN57"/>
<name>A0A6J5UN57_PRUAR</name>
<organism evidence="2 3">
    <name type="scientific">Prunus armeniaca</name>
    <name type="common">Apricot</name>
    <name type="synonym">Armeniaca vulgaris</name>
    <dbReference type="NCBI Taxonomy" id="36596"/>
    <lineage>
        <taxon>Eukaryota</taxon>
        <taxon>Viridiplantae</taxon>
        <taxon>Streptophyta</taxon>
        <taxon>Embryophyta</taxon>
        <taxon>Tracheophyta</taxon>
        <taxon>Spermatophyta</taxon>
        <taxon>Magnoliopsida</taxon>
        <taxon>eudicotyledons</taxon>
        <taxon>Gunneridae</taxon>
        <taxon>Pentapetalae</taxon>
        <taxon>rosids</taxon>
        <taxon>fabids</taxon>
        <taxon>Rosales</taxon>
        <taxon>Rosaceae</taxon>
        <taxon>Amygdaloideae</taxon>
        <taxon>Amygdaleae</taxon>
        <taxon>Prunus</taxon>
    </lineage>
</organism>
<dbReference type="InterPro" id="IPR051058">
    <property type="entry name" value="GDSL_Est/Lipase"/>
</dbReference>
<proteinExistence type="predicted"/>
<dbReference type="Proteomes" id="UP000507222">
    <property type="component" value="Unassembled WGS sequence"/>
</dbReference>
<evidence type="ECO:0000313" key="3">
    <source>
        <dbReference type="Proteomes" id="UP000507222"/>
    </source>
</evidence>
<reference evidence="2 3" key="1">
    <citation type="submission" date="2020-05" db="EMBL/GenBank/DDBJ databases">
        <authorList>
            <person name="Campoy J."/>
            <person name="Schneeberger K."/>
            <person name="Spophaly S."/>
        </authorList>
    </citation>
    <scope>NUCLEOTIDE SEQUENCE [LARGE SCALE GENOMIC DNA]</scope>
    <source>
        <strain evidence="2">PruArmRojPasFocal</strain>
    </source>
</reference>
<keyword evidence="1" id="KW-0378">Hydrolase</keyword>
<protein>
    <recommendedName>
        <fullName evidence="4">GDSL esterase/lipase</fullName>
    </recommendedName>
</protein>
<sequence length="89" mass="9756">MQVGANVKGFTETEAACCGIGKLNTIAACLPVSSLCSNRRDYFFWDRFHPTEAPHGNLVDKLFSGPSEYTFPTNVKELIALSKLKEADS</sequence>
<dbReference type="EMBL" id="CAEKDK010000004">
    <property type="protein sequence ID" value="CAB4277976.1"/>
    <property type="molecule type" value="Genomic_DNA"/>
</dbReference>
<accession>A0A6J5UN57</accession>
<dbReference type="Gene3D" id="3.40.50.1110">
    <property type="entry name" value="SGNH hydrolase"/>
    <property type="match status" value="1"/>
</dbReference>
<evidence type="ECO:0000313" key="2">
    <source>
        <dbReference type="EMBL" id="CAB4277976.1"/>
    </source>
</evidence>
<dbReference type="PANTHER" id="PTHR45648">
    <property type="entry name" value="GDSL LIPASE/ACYLHYDROLASE FAMILY PROTEIN (AFU_ORTHOLOGUE AFUA_4G14700)"/>
    <property type="match status" value="1"/>
</dbReference>